<feature type="transmembrane region" description="Helical" evidence="1">
    <location>
        <begin position="7"/>
        <end position="29"/>
    </location>
</feature>
<feature type="transmembrane region" description="Helical" evidence="1">
    <location>
        <begin position="35"/>
        <end position="54"/>
    </location>
</feature>
<dbReference type="PATRIC" id="fig|1053201.3.peg.389"/>
<dbReference type="HOGENOM" id="CLU_197294_1_0_9"/>
<dbReference type="AlphaFoldDB" id="J9CCQ1"/>
<organism evidence="2 3">
    <name type="scientific">Bacillus cereus HuA2-1</name>
    <dbReference type="NCBI Taxonomy" id="1053201"/>
    <lineage>
        <taxon>Bacteria</taxon>
        <taxon>Bacillati</taxon>
        <taxon>Bacillota</taxon>
        <taxon>Bacilli</taxon>
        <taxon>Bacillales</taxon>
        <taxon>Bacillaceae</taxon>
        <taxon>Bacillus</taxon>
        <taxon>Bacillus cereus group</taxon>
    </lineage>
</organism>
<reference evidence="2 3" key="1">
    <citation type="submission" date="2012-04" db="EMBL/GenBank/DDBJ databases">
        <title>The Genome Sequence of Bacillus cereus HuA2-1.</title>
        <authorList>
            <consortium name="The Broad Institute Genome Sequencing Platform"/>
            <consortium name="The Broad Institute Genome Sequencing Center for Infectious Disease"/>
            <person name="Feldgarden M."/>
            <person name="Van der Auwera G.A."/>
            <person name="Mahillon J."/>
            <person name="Duprez V."/>
            <person name="Timmery S."/>
            <person name="Mattelet C."/>
            <person name="Dierick K."/>
            <person name="Sun M."/>
            <person name="Yu Z."/>
            <person name="Zhu L."/>
            <person name="Hu X."/>
            <person name="Shank E.B."/>
            <person name="Swiecicka I."/>
            <person name="Hansen B.M."/>
            <person name="Andrup L."/>
            <person name="Young S.K."/>
            <person name="Zeng Q."/>
            <person name="Gargeya S."/>
            <person name="Fitzgerald M."/>
            <person name="Haas B."/>
            <person name="Abouelleil A."/>
            <person name="Alvarado L."/>
            <person name="Arachchi H.M."/>
            <person name="Berlin A."/>
            <person name="Chapman S.B."/>
            <person name="Goldberg J."/>
            <person name="Griggs A."/>
            <person name="Gujja S."/>
            <person name="Hansen M."/>
            <person name="Howarth C."/>
            <person name="Imamovic A."/>
            <person name="Larimer J."/>
            <person name="McCowen C."/>
            <person name="Montmayeur A."/>
            <person name="Murphy C."/>
            <person name="Neiman D."/>
            <person name="Pearson M."/>
            <person name="Priest M."/>
            <person name="Roberts A."/>
            <person name="Saif S."/>
            <person name="Shea T."/>
            <person name="Sisk P."/>
            <person name="Sykes S."/>
            <person name="Wortman J."/>
            <person name="Nusbaum C."/>
            <person name="Birren B."/>
        </authorList>
    </citation>
    <scope>NUCLEOTIDE SEQUENCE [LARGE SCALE GENOMIC DNA]</scope>
    <source>
        <strain evidence="2 3">HuA2-1</strain>
    </source>
</reference>
<evidence type="ECO:0008006" key="4">
    <source>
        <dbReference type="Google" id="ProtNLM"/>
    </source>
</evidence>
<dbReference type="Proteomes" id="UP000004136">
    <property type="component" value="Unassembled WGS sequence"/>
</dbReference>
<dbReference type="RefSeq" id="WP_002134715.1">
    <property type="nucleotide sequence ID" value="NZ_JH804672.1"/>
</dbReference>
<dbReference type="OrthoDB" id="2925562at2"/>
<keyword evidence="1" id="KW-1133">Transmembrane helix</keyword>
<proteinExistence type="predicted"/>
<accession>J9CCQ1</accession>
<dbReference type="EMBL" id="AHDV01000005">
    <property type="protein sequence ID" value="EJV88799.1"/>
    <property type="molecule type" value="Genomic_DNA"/>
</dbReference>
<protein>
    <recommendedName>
        <fullName evidence="4">Group-specific protein</fullName>
    </recommendedName>
</protein>
<keyword evidence="1" id="KW-0812">Transmembrane</keyword>
<evidence type="ECO:0000256" key="1">
    <source>
        <dbReference type="SAM" id="Phobius"/>
    </source>
</evidence>
<evidence type="ECO:0000313" key="2">
    <source>
        <dbReference type="EMBL" id="EJV88799.1"/>
    </source>
</evidence>
<keyword evidence="1" id="KW-0472">Membrane</keyword>
<comment type="caution">
    <text evidence="2">The sequence shown here is derived from an EMBL/GenBank/DDBJ whole genome shotgun (WGS) entry which is preliminary data.</text>
</comment>
<gene>
    <name evidence="2" type="ORF">IG3_00383</name>
</gene>
<name>J9CCQ1_BACCE</name>
<sequence length="69" mass="7970">MKNVHRWLNYFGFICVCMSSFGFVARWIFRDVIALDQLLVLSIGIIILITAFFVKRCSKELRGDKGQSP</sequence>
<evidence type="ECO:0000313" key="3">
    <source>
        <dbReference type="Proteomes" id="UP000004136"/>
    </source>
</evidence>